<evidence type="ECO:0000256" key="2">
    <source>
        <dbReference type="ARBA" id="ARBA00004481"/>
    </source>
</evidence>
<dbReference type="PROSITE" id="PS51718">
    <property type="entry name" value="G_DYNAMIN_2"/>
    <property type="match status" value="1"/>
</dbReference>
<dbReference type="Gene3D" id="3.40.50.300">
    <property type="entry name" value="P-loop containing nucleotide triphosphate hydrolases"/>
    <property type="match status" value="1"/>
</dbReference>
<dbReference type="CDD" id="cd00052">
    <property type="entry name" value="EH"/>
    <property type="match status" value="1"/>
</dbReference>
<dbReference type="Proteomes" id="UP000326062">
    <property type="component" value="Chromosome 2"/>
</dbReference>
<dbReference type="InterPro" id="IPR045063">
    <property type="entry name" value="Dynamin_N"/>
</dbReference>
<accession>A0A5J5MTH5</accession>
<evidence type="ECO:0000256" key="8">
    <source>
        <dbReference type="ARBA" id="ARBA00023136"/>
    </source>
</evidence>
<dbReference type="PANTHER" id="PTHR11216:SF62">
    <property type="entry name" value="EH DOMAIN-CONTAINING PROTEIN 2"/>
    <property type="match status" value="1"/>
</dbReference>
<dbReference type="Gene3D" id="1.10.268.20">
    <property type="match status" value="1"/>
</dbReference>
<dbReference type="PROSITE" id="PS50031">
    <property type="entry name" value="EH"/>
    <property type="match status" value="1"/>
</dbReference>
<dbReference type="GO" id="GO:0005886">
    <property type="term" value="C:plasma membrane"/>
    <property type="evidence" value="ECO:0007669"/>
    <property type="project" value="UniProtKB-SubCell"/>
</dbReference>
<dbReference type="CDD" id="cd09913">
    <property type="entry name" value="EHD"/>
    <property type="match status" value="1"/>
</dbReference>
<dbReference type="SMART" id="SM00027">
    <property type="entry name" value="EH"/>
    <property type="match status" value="1"/>
</dbReference>
<evidence type="ECO:0000256" key="4">
    <source>
        <dbReference type="ARBA" id="ARBA00022723"/>
    </source>
</evidence>
<dbReference type="SUPFAM" id="SSF52540">
    <property type="entry name" value="P-loop containing nucleoside triphosphate hydrolases"/>
    <property type="match status" value="1"/>
</dbReference>
<dbReference type="InterPro" id="IPR030381">
    <property type="entry name" value="G_DYNAMIN_dom"/>
</dbReference>
<dbReference type="InterPro" id="IPR011992">
    <property type="entry name" value="EF-hand-dom_pair"/>
</dbReference>
<feature type="domain" description="EH" evidence="9">
    <location>
        <begin position="449"/>
        <end position="493"/>
    </location>
</feature>
<dbReference type="InterPro" id="IPR031692">
    <property type="entry name" value="EHD_N"/>
</dbReference>
<evidence type="ECO:0000256" key="6">
    <source>
        <dbReference type="ARBA" id="ARBA00022753"/>
    </source>
</evidence>
<dbReference type="SUPFAM" id="SSF47473">
    <property type="entry name" value="EF-hand"/>
    <property type="match status" value="1"/>
</dbReference>
<protein>
    <recommendedName>
        <fullName evidence="13">Dynamin-type G domain-containing protein</fullName>
    </recommendedName>
</protein>
<evidence type="ECO:0000256" key="7">
    <source>
        <dbReference type="ARBA" id="ARBA00022837"/>
    </source>
</evidence>
<dbReference type="GO" id="GO:0046872">
    <property type="term" value="F:metal ion binding"/>
    <property type="evidence" value="ECO:0007669"/>
    <property type="project" value="UniProtKB-KW"/>
</dbReference>
<sequence>MFSWLKRGGARGQQPEAIRTVTSALKELYREKLLPLEEHYRFGTFHSPALEDADFDGKPMVLVAGQYSTGKTSFIQYLLEQEVPGSRVGPEPTTDCFVAVMHGDTEGTVPGNALVVDPDKPFRKLNPFGNTFLNRFMCAQLPNQVLESISIIDTPGILSGAKQRVSRGYDFPAVLRWFAERVDLIILLFDAHKLEISDEFSEAIGALRGHEDKIRVVLNKADMVETQQLMRVYGALMWALGKVVGTPEVLRVYIGSFWSQPLLVPDNRRLFELEEQDLFRDIQGLPRHAALRKLNDLVKRARLVRVHAYIISYLKKEMPSVFGKENKKKQLILKLPVIFAKIQLEHHISPGDFPDCQKMQELLMAHDFTKFHSLKPKLLEALDEMLTHDIAKLMPLLRQEELESTDVGVQGGAFEGTHMGPFVERGPDEALEDGEEGSDDDAEWVVTKDKSKYDEIFYNLAPADGKLSGTKAKTWMVGTKLPNSVLGRIWKLSDVDRDGMLDDEDPRPTLACPFLPLALLWLPSSGWLHTHLHPWPTSELPAHSPSCKDGGPAAPTPHCQTVGTRGGARLLCPPFTPLPSRYT</sequence>
<dbReference type="AlphaFoldDB" id="A0A5J5MTH5"/>
<dbReference type="EMBL" id="VCEB01000002">
    <property type="protein sequence ID" value="KAB0383618.1"/>
    <property type="molecule type" value="Genomic_DNA"/>
</dbReference>
<keyword evidence="4" id="KW-0479">Metal-binding</keyword>
<reference evidence="11 12" key="1">
    <citation type="submission" date="2019-06" db="EMBL/GenBank/DDBJ databases">
        <title>Discovery of a novel chromosome fission-fusion reversal in muntjac.</title>
        <authorList>
            <person name="Mudd A.B."/>
            <person name="Bredeson J.V."/>
            <person name="Baum R."/>
            <person name="Hockemeyer D."/>
            <person name="Rokhsar D.S."/>
        </authorList>
    </citation>
    <scope>NUCLEOTIDE SEQUENCE [LARGE SCALE GENOMIC DNA]</scope>
    <source>
        <strain evidence="11">UCam_UCB_Mr</strain>
        <tissue evidence="11">Fibroblast cell line</tissue>
    </source>
</reference>
<dbReference type="FunFam" id="3.40.50.300:FF:000147">
    <property type="entry name" value="EH domain-containing protein 1"/>
    <property type="match status" value="1"/>
</dbReference>
<evidence type="ECO:0000256" key="1">
    <source>
        <dbReference type="ARBA" id="ARBA00004413"/>
    </source>
</evidence>
<dbReference type="PANTHER" id="PTHR11216">
    <property type="entry name" value="EH DOMAIN"/>
    <property type="match status" value="1"/>
</dbReference>
<keyword evidence="12" id="KW-1185">Reference proteome</keyword>
<keyword evidence="8" id="KW-0472">Membrane</keyword>
<dbReference type="GO" id="GO:0010008">
    <property type="term" value="C:endosome membrane"/>
    <property type="evidence" value="ECO:0007669"/>
    <property type="project" value="UniProtKB-SubCell"/>
</dbReference>
<feature type="domain" description="Dynamin-type G" evidence="10">
    <location>
        <begin position="55"/>
        <end position="286"/>
    </location>
</feature>
<dbReference type="Pfam" id="PF00350">
    <property type="entry name" value="Dynamin_N"/>
    <property type="match status" value="1"/>
</dbReference>
<gene>
    <name evidence="11" type="ORF">FD755_005535</name>
</gene>
<dbReference type="InterPro" id="IPR000261">
    <property type="entry name" value="EH_dom"/>
</dbReference>
<evidence type="ECO:0000256" key="3">
    <source>
        <dbReference type="ARBA" id="ARBA00022475"/>
    </source>
</evidence>
<dbReference type="GO" id="GO:0016197">
    <property type="term" value="P:endosomal transport"/>
    <property type="evidence" value="ECO:0007669"/>
    <property type="project" value="TreeGrafter"/>
</dbReference>
<comment type="caution">
    <text evidence="11">The sequence shown here is derived from an EMBL/GenBank/DDBJ whole genome shotgun (WGS) entry which is preliminary data.</text>
</comment>
<organism evidence="11 12">
    <name type="scientific">Muntiacus reevesi</name>
    <name type="common">Reeves' muntjac</name>
    <name type="synonym">Cervus reevesi</name>
    <dbReference type="NCBI Taxonomy" id="9886"/>
    <lineage>
        <taxon>Eukaryota</taxon>
        <taxon>Metazoa</taxon>
        <taxon>Chordata</taxon>
        <taxon>Craniata</taxon>
        <taxon>Vertebrata</taxon>
        <taxon>Euteleostomi</taxon>
        <taxon>Mammalia</taxon>
        <taxon>Eutheria</taxon>
        <taxon>Laurasiatheria</taxon>
        <taxon>Artiodactyla</taxon>
        <taxon>Ruminantia</taxon>
        <taxon>Pecora</taxon>
        <taxon>Cervidae</taxon>
        <taxon>Muntiacinae</taxon>
        <taxon>Muntiacus</taxon>
    </lineage>
</organism>
<dbReference type="Gene3D" id="1.10.238.10">
    <property type="entry name" value="EF-hand"/>
    <property type="match status" value="1"/>
</dbReference>
<dbReference type="InterPro" id="IPR027417">
    <property type="entry name" value="P-loop_NTPase"/>
</dbReference>
<dbReference type="GO" id="GO:0005525">
    <property type="term" value="F:GTP binding"/>
    <property type="evidence" value="ECO:0007669"/>
    <property type="project" value="InterPro"/>
</dbReference>
<comment type="subcellular location">
    <subcellularLocation>
        <location evidence="1">Cell membrane</location>
        <topology evidence="1">Peripheral membrane protein</topology>
        <orientation evidence="1">Cytoplasmic side</orientation>
    </subcellularLocation>
    <subcellularLocation>
        <location evidence="2">Endosome membrane</location>
        <topology evidence="2">Peripheral membrane protein</topology>
    </subcellularLocation>
</comment>
<dbReference type="GO" id="GO:0006897">
    <property type="term" value="P:endocytosis"/>
    <property type="evidence" value="ECO:0007669"/>
    <property type="project" value="TreeGrafter"/>
</dbReference>
<dbReference type="Pfam" id="PF18150">
    <property type="entry name" value="DUF5600"/>
    <property type="match status" value="1"/>
</dbReference>
<name>A0A5J5MTH5_MUNRE</name>
<keyword evidence="3" id="KW-1003">Cell membrane</keyword>
<proteinExistence type="predicted"/>
<evidence type="ECO:0000259" key="9">
    <source>
        <dbReference type="PROSITE" id="PS50031"/>
    </source>
</evidence>
<keyword evidence="7" id="KW-0106">Calcium</keyword>
<dbReference type="Pfam" id="PF12763">
    <property type="entry name" value="EH"/>
    <property type="match status" value="1"/>
</dbReference>
<evidence type="ECO:0000259" key="10">
    <source>
        <dbReference type="PROSITE" id="PS51718"/>
    </source>
</evidence>
<keyword evidence="6" id="KW-0967">Endosome</keyword>
<evidence type="ECO:0000313" key="11">
    <source>
        <dbReference type="EMBL" id="KAB0383618.1"/>
    </source>
</evidence>
<dbReference type="InterPro" id="IPR040990">
    <property type="entry name" value="DUF5600"/>
</dbReference>
<evidence type="ECO:0000256" key="5">
    <source>
        <dbReference type="ARBA" id="ARBA00022741"/>
    </source>
</evidence>
<evidence type="ECO:0008006" key="13">
    <source>
        <dbReference type="Google" id="ProtNLM"/>
    </source>
</evidence>
<dbReference type="Pfam" id="PF16880">
    <property type="entry name" value="EHD_N"/>
    <property type="match status" value="1"/>
</dbReference>
<evidence type="ECO:0000313" key="12">
    <source>
        <dbReference type="Proteomes" id="UP000326062"/>
    </source>
</evidence>
<keyword evidence="5" id="KW-0547">Nucleotide-binding</keyword>